<protein>
    <recommendedName>
        <fullName evidence="3">PLD-like domain-containing protein</fullName>
    </recommendedName>
</protein>
<dbReference type="AlphaFoldDB" id="A0A1H6WG00"/>
<reference evidence="2" key="1">
    <citation type="submission" date="2016-10" db="EMBL/GenBank/DDBJ databases">
        <authorList>
            <person name="Varghese N."/>
            <person name="Submissions S."/>
        </authorList>
    </citation>
    <scope>NUCLEOTIDE SEQUENCE [LARGE SCALE GENOMIC DNA]</scope>
    <source>
        <strain evidence="2">IBRC-M 10761</strain>
    </source>
</reference>
<sequence>MKLFDLKEIAPRQESVGKEDKAEIHRARFENKHLAKIASLKNLMGKLPEPGEAFFLYTLKSFNAFTFITYIIKHCGEIEELTFSTYSINERILSSLLRWYDKGSIRKIRMSISESVRHRMPKVYDLIELQRRDRAFEVFYCWNHSKVTLIRSQGNYFVIEGSGNFSENALHEQYLFLNDREVYAFRENCLMGLEI</sequence>
<accession>A0A1H6WG00</accession>
<dbReference type="EMBL" id="FNZH01000002">
    <property type="protein sequence ID" value="SEJ15969.1"/>
    <property type="molecule type" value="Genomic_DNA"/>
</dbReference>
<dbReference type="STRING" id="1416801.SAMN05192553_102684"/>
<evidence type="ECO:0000313" key="2">
    <source>
        <dbReference type="Proteomes" id="UP000199403"/>
    </source>
</evidence>
<proteinExistence type="predicted"/>
<dbReference type="RefSeq" id="WP_092171933.1">
    <property type="nucleotide sequence ID" value="NZ_FNZH01000002.1"/>
</dbReference>
<evidence type="ECO:0008006" key="3">
    <source>
        <dbReference type="Google" id="ProtNLM"/>
    </source>
</evidence>
<name>A0A1H6WG00_9BACT</name>
<organism evidence="1 2">
    <name type="scientific">Cyclobacterium xiamenense</name>
    <dbReference type="NCBI Taxonomy" id="1297121"/>
    <lineage>
        <taxon>Bacteria</taxon>
        <taxon>Pseudomonadati</taxon>
        <taxon>Bacteroidota</taxon>
        <taxon>Cytophagia</taxon>
        <taxon>Cytophagales</taxon>
        <taxon>Cyclobacteriaceae</taxon>
        <taxon>Cyclobacterium</taxon>
    </lineage>
</organism>
<gene>
    <name evidence="1" type="ORF">SAMN05192553_102684</name>
</gene>
<dbReference type="Proteomes" id="UP000199403">
    <property type="component" value="Unassembled WGS sequence"/>
</dbReference>
<dbReference type="Gene3D" id="3.30.870.10">
    <property type="entry name" value="Endonuclease Chain A"/>
    <property type="match status" value="1"/>
</dbReference>
<evidence type="ECO:0000313" key="1">
    <source>
        <dbReference type="EMBL" id="SEJ15969.1"/>
    </source>
</evidence>
<dbReference type="OrthoDB" id="1360169at2"/>
<keyword evidence="2" id="KW-1185">Reference proteome</keyword>